<keyword evidence="2" id="KW-1185">Reference proteome</keyword>
<sequence length="799" mass="89218">MAPITFGALVYNYQAIDVLGPTDLINSASQGILGALKTYGPIDDETFSRAPQVTFHHIGLSREPVAMLSSNVTIVPTTTVDDCPEIDYLILGGPAPDGFELHPKYAEFIRRHVAAGKLLFTNCTGAYVAALAGVLDGKNATINHVEYEWVKKRFPQVKWTLKQWVVDGNIWTGSGAVAGMDMFAHWIEENFGQDVMTAGAMGLDFEPRDIDGFLTVLPKRYDADGKQITTHVYKYYDHFSIFSSYKLSNPQTEGTMATGSLGMKVTKCPWTSIGVGSEICGNTSSDAAFAKISQWLQECKRNHTCYNDGRATPLPKRVVYVGDPDSDQLRLYETENEPAKYMCLSHCWGTAQVIKTTTATLRQYKDSIPWADLSTTFQHAITITRKLGIQYIWVDSLCIIQDSDEDWRTESSKMASIYENSYLTVAATKSGGGSGGCFSTASLEYKAIKLQCEDDSGLQHPVYVRRNLHDNYNVGPGNNPLLKRGWVFQERLLSPRVLHFGMQELLWECKEVAACECSYVKSSKELLLSSVSEYLLRQMLGKLSHGVKLASQSPQVLRDRWHEIVAEYSTLDLTFDRDTFPALSGVAKQMQRARGSRYLAGLWEDNLIEDLLWGTFSLYADRPSKWRAPTWSWASVNGRIQYNSDSSEDKRVFAQVLDVQCAPLASDSTAELESATLVVSGYMATAVLCANLKNDAKGVYRYGIEVDDGQSYSFKSDYTLPDGGIEAREVFYCLWVRRKGSNSPYWTCDCLVLRCVDVAEQIYERVGLASLTKPYLSILAGDEAFHSMDKTNRVTIKIR</sequence>
<dbReference type="Proteomes" id="UP001153332">
    <property type="component" value="Unassembled WGS sequence"/>
</dbReference>
<gene>
    <name evidence="1" type="ORF">O1611_g2572</name>
</gene>
<proteinExistence type="predicted"/>
<name>A0ACC2JUX1_9PEZI</name>
<organism evidence="1 2">
    <name type="scientific">Lasiodiplodia mahajangana</name>
    <dbReference type="NCBI Taxonomy" id="1108764"/>
    <lineage>
        <taxon>Eukaryota</taxon>
        <taxon>Fungi</taxon>
        <taxon>Dikarya</taxon>
        <taxon>Ascomycota</taxon>
        <taxon>Pezizomycotina</taxon>
        <taxon>Dothideomycetes</taxon>
        <taxon>Dothideomycetes incertae sedis</taxon>
        <taxon>Botryosphaeriales</taxon>
        <taxon>Botryosphaeriaceae</taxon>
        <taxon>Lasiodiplodia</taxon>
    </lineage>
</organism>
<dbReference type="EMBL" id="JAPUUL010000367">
    <property type="protein sequence ID" value="KAJ8131052.1"/>
    <property type="molecule type" value="Genomic_DNA"/>
</dbReference>
<evidence type="ECO:0000313" key="1">
    <source>
        <dbReference type="EMBL" id="KAJ8131052.1"/>
    </source>
</evidence>
<protein>
    <submittedName>
        <fullName evidence="1">Uncharacterized protein</fullName>
    </submittedName>
</protein>
<accession>A0ACC2JUX1</accession>
<evidence type="ECO:0000313" key="2">
    <source>
        <dbReference type="Proteomes" id="UP001153332"/>
    </source>
</evidence>
<comment type="caution">
    <text evidence="1">The sequence shown here is derived from an EMBL/GenBank/DDBJ whole genome shotgun (WGS) entry which is preliminary data.</text>
</comment>
<reference evidence="1" key="1">
    <citation type="submission" date="2022-12" db="EMBL/GenBank/DDBJ databases">
        <title>Genome Sequence of Lasiodiplodia mahajangana.</title>
        <authorList>
            <person name="Buettner E."/>
        </authorList>
    </citation>
    <scope>NUCLEOTIDE SEQUENCE</scope>
    <source>
        <strain evidence="1">VT137</strain>
    </source>
</reference>